<name>A0A9D0YXM2_9FIRM</name>
<comment type="caution">
    <text evidence="2">The sequence shown here is derived from an EMBL/GenBank/DDBJ whole genome shotgun (WGS) entry which is preliminary data.</text>
</comment>
<accession>A0A9D0YXM2</accession>
<evidence type="ECO:0000313" key="3">
    <source>
        <dbReference type="Proteomes" id="UP000886819"/>
    </source>
</evidence>
<dbReference type="AlphaFoldDB" id="A0A9D0YXM2"/>
<sequence length="134" mass="14252">MDTSSPFDLVRRAARHASAADRWAALQSSVRAGMPVEPCAQSAQAQPVAAQARPEAVPAPEPPAQPGMTPARQSERPFPLQQPPFPPPHPRNPILDAIAQRHEQAARTAMPPIKWEKGGAGPHAPAAPEPKPEP</sequence>
<reference evidence="2" key="1">
    <citation type="submission" date="2020-10" db="EMBL/GenBank/DDBJ databases">
        <authorList>
            <person name="Gilroy R."/>
        </authorList>
    </citation>
    <scope>NUCLEOTIDE SEQUENCE</scope>
    <source>
        <strain evidence="2">ChiHile30-977</strain>
    </source>
</reference>
<dbReference type="EMBL" id="DVFI01000145">
    <property type="protein sequence ID" value="HIQ63989.1"/>
    <property type="molecule type" value="Genomic_DNA"/>
</dbReference>
<feature type="region of interest" description="Disordered" evidence="1">
    <location>
        <begin position="41"/>
        <end position="134"/>
    </location>
</feature>
<feature type="compositionally biased region" description="Pro residues" evidence="1">
    <location>
        <begin position="125"/>
        <end position="134"/>
    </location>
</feature>
<feature type="compositionally biased region" description="Low complexity" evidence="1">
    <location>
        <begin position="41"/>
        <end position="56"/>
    </location>
</feature>
<feature type="compositionally biased region" description="Pro residues" evidence="1">
    <location>
        <begin position="80"/>
        <end position="91"/>
    </location>
</feature>
<dbReference type="Proteomes" id="UP000886819">
    <property type="component" value="Unassembled WGS sequence"/>
</dbReference>
<reference evidence="2" key="2">
    <citation type="journal article" date="2021" name="PeerJ">
        <title>Extensive microbial diversity within the chicken gut microbiome revealed by metagenomics and culture.</title>
        <authorList>
            <person name="Gilroy R."/>
            <person name="Ravi A."/>
            <person name="Getino M."/>
            <person name="Pursley I."/>
            <person name="Horton D.L."/>
            <person name="Alikhan N.F."/>
            <person name="Baker D."/>
            <person name="Gharbi K."/>
            <person name="Hall N."/>
            <person name="Watson M."/>
            <person name="Adriaenssens E.M."/>
            <person name="Foster-Nyarko E."/>
            <person name="Jarju S."/>
            <person name="Secka A."/>
            <person name="Antonio M."/>
            <person name="Oren A."/>
            <person name="Chaudhuri R.R."/>
            <person name="La Ragione R."/>
            <person name="Hildebrand F."/>
            <person name="Pallen M.J."/>
        </authorList>
    </citation>
    <scope>NUCLEOTIDE SEQUENCE</scope>
    <source>
        <strain evidence="2">ChiHile30-977</strain>
    </source>
</reference>
<evidence type="ECO:0000256" key="1">
    <source>
        <dbReference type="SAM" id="MobiDB-lite"/>
    </source>
</evidence>
<gene>
    <name evidence="2" type="ORF">IAA66_10495</name>
</gene>
<proteinExistence type="predicted"/>
<evidence type="ECO:0000313" key="2">
    <source>
        <dbReference type="EMBL" id="HIQ63989.1"/>
    </source>
</evidence>
<organism evidence="2 3">
    <name type="scientific">Candidatus Avichristensenella intestinipullorum</name>
    <dbReference type="NCBI Taxonomy" id="2840693"/>
    <lineage>
        <taxon>Bacteria</taxon>
        <taxon>Bacillati</taxon>
        <taxon>Bacillota</taxon>
        <taxon>Clostridia</taxon>
        <taxon>Candidatus Avichristensenella</taxon>
    </lineage>
</organism>
<protein>
    <submittedName>
        <fullName evidence="2">Uncharacterized protein</fullName>
    </submittedName>
</protein>